<proteinExistence type="predicted"/>
<dbReference type="KEGG" id="haxz:M0R88_05315"/>
<keyword evidence="1" id="KW-0479">Metal-binding</keyword>
<dbReference type="SUPFAM" id="SSF51182">
    <property type="entry name" value="RmlC-like cupins"/>
    <property type="match status" value="1"/>
</dbReference>
<dbReference type="GeneID" id="72189252"/>
<evidence type="ECO:0000256" key="1">
    <source>
        <dbReference type="ARBA" id="ARBA00022723"/>
    </source>
</evidence>
<reference evidence="3" key="1">
    <citation type="submission" date="2022-04" db="EMBL/GenBank/DDBJ databases">
        <title>Diverse halophilic archaea isolated from saline environments.</title>
        <authorList>
            <person name="Cui H.-L."/>
        </authorList>
    </citation>
    <scope>NUCLEOTIDE SEQUENCE</scope>
    <source>
        <strain evidence="3">XZYJT40</strain>
    </source>
</reference>
<dbReference type="InterPro" id="IPR014710">
    <property type="entry name" value="RmlC-like_jellyroll"/>
</dbReference>
<dbReference type="PANTHER" id="PTHR35848">
    <property type="entry name" value="OXALATE-BINDING PROTEIN"/>
    <property type="match status" value="1"/>
</dbReference>
<evidence type="ECO:0000313" key="3">
    <source>
        <dbReference type="EMBL" id="UPW01523.1"/>
    </source>
</evidence>
<feature type="domain" description="Cupin type-2" evidence="2">
    <location>
        <begin position="35"/>
        <end position="104"/>
    </location>
</feature>
<evidence type="ECO:0000313" key="4">
    <source>
        <dbReference type="Proteomes" id="UP000830434"/>
    </source>
</evidence>
<sequence>MEKVRIEEVESSAGPADVKRPLTRALGATDLAVNYYELAPGDSFAFGYHAHGDQEEVFYVASGTVTFETADGPVAAGPDEAVRFAPGEFQRGVNEGDERVVALALGAPKESGDLDLRRDCPDCGERTPNRIERADDAAESALVTVCEDCGAETGQFS</sequence>
<dbReference type="Pfam" id="PF07883">
    <property type="entry name" value="Cupin_2"/>
    <property type="match status" value="1"/>
</dbReference>
<dbReference type="EMBL" id="CP096658">
    <property type="protein sequence ID" value="UPW01523.1"/>
    <property type="molecule type" value="Genomic_DNA"/>
</dbReference>
<protein>
    <submittedName>
        <fullName evidence="3">Cupin domain-containing protein</fullName>
    </submittedName>
</protein>
<organism evidence="3 4">
    <name type="scientific">Halorussus gelatinilyticus</name>
    <dbReference type="NCBI Taxonomy" id="2937524"/>
    <lineage>
        <taxon>Archaea</taxon>
        <taxon>Methanobacteriati</taxon>
        <taxon>Methanobacteriota</taxon>
        <taxon>Stenosarchaea group</taxon>
        <taxon>Halobacteria</taxon>
        <taxon>Halobacteriales</taxon>
        <taxon>Haladaptataceae</taxon>
        <taxon>Halorussus</taxon>
    </lineage>
</organism>
<dbReference type="AlphaFoldDB" id="A0A8U0IKA1"/>
<dbReference type="GO" id="GO:0046872">
    <property type="term" value="F:metal ion binding"/>
    <property type="evidence" value="ECO:0007669"/>
    <property type="project" value="UniProtKB-KW"/>
</dbReference>
<dbReference type="InterPro" id="IPR013096">
    <property type="entry name" value="Cupin_2"/>
</dbReference>
<keyword evidence="4" id="KW-1185">Reference proteome</keyword>
<accession>A0A8U0IKA1</accession>
<dbReference type="Gene3D" id="2.60.120.10">
    <property type="entry name" value="Jelly Rolls"/>
    <property type="match status" value="1"/>
</dbReference>
<dbReference type="PANTHER" id="PTHR35848:SF9">
    <property type="entry name" value="SLL1358 PROTEIN"/>
    <property type="match status" value="1"/>
</dbReference>
<gene>
    <name evidence="3" type="ORF">M0R88_05315</name>
</gene>
<evidence type="ECO:0000259" key="2">
    <source>
        <dbReference type="Pfam" id="PF07883"/>
    </source>
</evidence>
<dbReference type="Proteomes" id="UP000830434">
    <property type="component" value="Chromosome"/>
</dbReference>
<dbReference type="InterPro" id="IPR011051">
    <property type="entry name" value="RmlC_Cupin_sf"/>
</dbReference>
<name>A0A8U0IKA1_9EURY</name>
<dbReference type="RefSeq" id="WP_248655922.1">
    <property type="nucleotide sequence ID" value="NZ_CP096658.1"/>
</dbReference>
<dbReference type="InterPro" id="IPR051610">
    <property type="entry name" value="GPI/OXD"/>
</dbReference>